<name>A0A923MM87_9FIRM</name>
<dbReference type="AlphaFoldDB" id="A0A923MM87"/>
<dbReference type="InterPro" id="IPR033469">
    <property type="entry name" value="CYTH-like_dom_sf"/>
</dbReference>
<protein>
    <recommendedName>
        <fullName evidence="3">CYTH domain-containing protein</fullName>
    </recommendedName>
</protein>
<dbReference type="EMBL" id="JACOQI010000069">
    <property type="protein sequence ID" value="MBC5772346.1"/>
    <property type="molecule type" value="Genomic_DNA"/>
</dbReference>
<evidence type="ECO:0000313" key="2">
    <source>
        <dbReference type="Proteomes" id="UP000620327"/>
    </source>
</evidence>
<evidence type="ECO:0000313" key="1">
    <source>
        <dbReference type="EMBL" id="MBC5772346.1"/>
    </source>
</evidence>
<proteinExistence type="predicted"/>
<gene>
    <name evidence="1" type="ORF">H8Z83_18940</name>
</gene>
<dbReference type="RefSeq" id="WP_187016452.1">
    <property type="nucleotide sequence ID" value="NZ_JACOQI010000069.1"/>
</dbReference>
<dbReference type="Gene3D" id="2.40.320.10">
    <property type="entry name" value="Hypothetical Protein Pfu-838710-001"/>
    <property type="match status" value="1"/>
</dbReference>
<reference evidence="1" key="1">
    <citation type="submission" date="2020-08" db="EMBL/GenBank/DDBJ databases">
        <title>Genome public.</title>
        <authorList>
            <person name="Liu C."/>
            <person name="Sun Q."/>
        </authorList>
    </citation>
    <scope>NUCLEOTIDE SEQUENCE</scope>
    <source>
        <strain evidence="1">BX15</strain>
    </source>
</reference>
<sequence>MTSLRRLNISLEDGADGTVQQEIEYAFFARVESWEWLEQATRQEKQEQWESYRERGEGAFAQCRVRATDDKTYEMCVKTKTPGELGKKEVEQICSKDFFEQFRFFADKGLNKTRYIFEIEGTDLKWEVDVYTTQSGERHPWLKIDLEVPSAETELPKFPFPLKEVIVNQPAQRSEEEKAQISKLFEEWTIKVEAVKAEPAEATAE</sequence>
<comment type="caution">
    <text evidence="1">The sequence shown here is derived from an EMBL/GenBank/DDBJ whole genome shotgun (WGS) entry which is preliminary data.</text>
</comment>
<evidence type="ECO:0008006" key="3">
    <source>
        <dbReference type="Google" id="ProtNLM"/>
    </source>
</evidence>
<accession>A0A923MM87</accession>
<keyword evidence="2" id="KW-1185">Reference proteome</keyword>
<dbReference type="SUPFAM" id="SSF55154">
    <property type="entry name" value="CYTH-like phosphatases"/>
    <property type="match status" value="1"/>
</dbReference>
<organism evidence="1 2">
    <name type="scientific">Dysosmobacter segnis</name>
    <dbReference type="NCBI Taxonomy" id="2763042"/>
    <lineage>
        <taxon>Bacteria</taxon>
        <taxon>Bacillati</taxon>
        <taxon>Bacillota</taxon>
        <taxon>Clostridia</taxon>
        <taxon>Eubacteriales</taxon>
        <taxon>Oscillospiraceae</taxon>
        <taxon>Dysosmobacter</taxon>
    </lineage>
</organism>
<dbReference type="Proteomes" id="UP000620327">
    <property type="component" value="Unassembled WGS sequence"/>
</dbReference>